<gene>
    <name evidence="14" type="ORF">SAMEA1982600_04419</name>
</gene>
<comment type="cofactor">
    <cofactor evidence="1">
        <name>Zn(2+)</name>
        <dbReference type="ChEBI" id="CHEBI:29105"/>
    </cofactor>
</comment>
<evidence type="ECO:0000313" key="15">
    <source>
        <dbReference type="Proteomes" id="UP000077037"/>
    </source>
</evidence>
<keyword evidence="6" id="KW-0479">Metal-binding</keyword>
<dbReference type="RefSeq" id="WP_066419384.1">
    <property type="nucleotide sequence ID" value="NZ_FKBS01000029.1"/>
</dbReference>
<keyword evidence="7" id="KW-0378">Hydrolase</keyword>
<keyword evidence="11 12" id="KW-0472">Membrane</keyword>
<dbReference type="EMBL" id="FKBS01000029">
    <property type="protein sequence ID" value="SAI54145.1"/>
    <property type="molecule type" value="Genomic_DNA"/>
</dbReference>
<proteinExistence type="inferred from homology"/>
<dbReference type="GO" id="GO:0008237">
    <property type="term" value="F:metallopeptidase activity"/>
    <property type="evidence" value="ECO:0007669"/>
    <property type="project" value="UniProtKB-KW"/>
</dbReference>
<feature type="transmembrane region" description="Helical" evidence="12">
    <location>
        <begin position="63"/>
        <end position="82"/>
    </location>
</feature>
<dbReference type="Pfam" id="PF02163">
    <property type="entry name" value="Peptidase_M50"/>
    <property type="match status" value="1"/>
</dbReference>
<comment type="subcellular location">
    <subcellularLocation>
        <location evidence="2">Membrane</location>
        <topology evidence="2">Multi-pass membrane protein</topology>
    </subcellularLocation>
</comment>
<dbReference type="GO" id="GO:0046872">
    <property type="term" value="F:metal ion binding"/>
    <property type="evidence" value="ECO:0007669"/>
    <property type="project" value="UniProtKB-KW"/>
</dbReference>
<dbReference type="InterPro" id="IPR008915">
    <property type="entry name" value="Peptidase_M50"/>
</dbReference>
<evidence type="ECO:0000256" key="2">
    <source>
        <dbReference type="ARBA" id="ARBA00004141"/>
    </source>
</evidence>
<feature type="domain" description="Peptidase M50" evidence="13">
    <location>
        <begin position="42"/>
        <end position="114"/>
    </location>
</feature>
<dbReference type="Proteomes" id="UP000077037">
    <property type="component" value="Unassembled WGS sequence"/>
</dbReference>
<keyword evidence="9 12" id="KW-1133">Transmembrane helix</keyword>
<reference evidence="14 15" key="1">
    <citation type="submission" date="2016-03" db="EMBL/GenBank/DDBJ databases">
        <authorList>
            <consortium name="Pathogen Informatics"/>
        </authorList>
    </citation>
    <scope>NUCLEOTIDE SEQUENCE [LARGE SCALE GENOMIC DNA]</scope>
    <source>
        <strain evidence="14 15">NCTC13364</strain>
    </source>
</reference>
<evidence type="ECO:0000256" key="3">
    <source>
        <dbReference type="ARBA" id="ARBA00007931"/>
    </source>
</evidence>
<sequence>MKLLLLLFSGLKFLKFGKLLTTGGTMLLSIGAYALVFGWRYAAGFVLLIFVHEMGHYVAARQRGLDVGAPTFIPFVGAWIQLKDMPHDAETEAYVGLGGPFAGTLASLACYFAARDTGSDLLLALSYSGFFINLFNLIPVSPLDGGRITAVLSPRVWLLGVPVLVGLFFWSPSPILILVAILALPNAIKAFKYDPDLPENQAYYGATTLESKLTYGCAYLALVALLAILSHDVHEMLSHVRRY</sequence>
<accession>A0A157R7S2</accession>
<evidence type="ECO:0000256" key="11">
    <source>
        <dbReference type="ARBA" id="ARBA00023136"/>
    </source>
</evidence>
<dbReference type="GO" id="GO:0006508">
    <property type="term" value="P:proteolysis"/>
    <property type="evidence" value="ECO:0007669"/>
    <property type="project" value="UniProtKB-KW"/>
</dbReference>
<evidence type="ECO:0000256" key="10">
    <source>
        <dbReference type="ARBA" id="ARBA00023049"/>
    </source>
</evidence>
<feature type="transmembrane region" description="Helical" evidence="12">
    <location>
        <begin position="94"/>
        <end position="114"/>
    </location>
</feature>
<organism evidence="14 15">
    <name type="scientific">Bordetella ansorpii</name>
    <dbReference type="NCBI Taxonomy" id="288768"/>
    <lineage>
        <taxon>Bacteria</taxon>
        <taxon>Pseudomonadati</taxon>
        <taxon>Pseudomonadota</taxon>
        <taxon>Betaproteobacteria</taxon>
        <taxon>Burkholderiales</taxon>
        <taxon>Alcaligenaceae</taxon>
        <taxon>Bordetella</taxon>
    </lineage>
</organism>
<dbReference type="OrthoDB" id="9781963at2"/>
<evidence type="ECO:0000256" key="8">
    <source>
        <dbReference type="ARBA" id="ARBA00022833"/>
    </source>
</evidence>
<evidence type="ECO:0000256" key="12">
    <source>
        <dbReference type="SAM" id="Phobius"/>
    </source>
</evidence>
<feature type="transmembrane region" description="Helical" evidence="12">
    <location>
        <begin position="26"/>
        <end position="51"/>
    </location>
</feature>
<dbReference type="AlphaFoldDB" id="A0A157R7S2"/>
<feature type="transmembrane region" description="Helical" evidence="12">
    <location>
        <begin position="121"/>
        <end position="140"/>
    </location>
</feature>
<dbReference type="GO" id="GO:0016020">
    <property type="term" value="C:membrane"/>
    <property type="evidence" value="ECO:0007669"/>
    <property type="project" value="UniProtKB-SubCell"/>
</dbReference>
<evidence type="ECO:0000256" key="5">
    <source>
        <dbReference type="ARBA" id="ARBA00022692"/>
    </source>
</evidence>
<dbReference type="PANTHER" id="PTHR39188:SF3">
    <property type="entry name" value="STAGE IV SPORULATION PROTEIN FB"/>
    <property type="match status" value="1"/>
</dbReference>
<keyword evidence="4 14" id="KW-0645">Protease</keyword>
<dbReference type="CDD" id="cd06160">
    <property type="entry name" value="S2P-M50_like_2"/>
    <property type="match status" value="1"/>
</dbReference>
<name>A0A157R7S2_9BORD</name>
<dbReference type="PANTHER" id="PTHR39188">
    <property type="entry name" value="MEMBRANE-ASSOCIATED ZINC METALLOPROTEASE M50B"/>
    <property type="match status" value="1"/>
</dbReference>
<evidence type="ECO:0000256" key="9">
    <source>
        <dbReference type="ARBA" id="ARBA00022989"/>
    </source>
</evidence>
<evidence type="ECO:0000259" key="13">
    <source>
        <dbReference type="Pfam" id="PF02163"/>
    </source>
</evidence>
<comment type="similarity">
    <text evidence="3">Belongs to the peptidase M50B family.</text>
</comment>
<evidence type="ECO:0000313" key="14">
    <source>
        <dbReference type="EMBL" id="SAI54145.1"/>
    </source>
</evidence>
<evidence type="ECO:0000256" key="4">
    <source>
        <dbReference type="ARBA" id="ARBA00022670"/>
    </source>
</evidence>
<keyword evidence="8" id="KW-0862">Zinc</keyword>
<keyword evidence="5 12" id="KW-0812">Transmembrane</keyword>
<feature type="transmembrane region" description="Helical" evidence="12">
    <location>
        <begin position="213"/>
        <end position="233"/>
    </location>
</feature>
<evidence type="ECO:0000256" key="1">
    <source>
        <dbReference type="ARBA" id="ARBA00001947"/>
    </source>
</evidence>
<protein>
    <submittedName>
        <fullName evidence="14">Zn-dependent proteases</fullName>
    </submittedName>
</protein>
<keyword evidence="10" id="KW-0482">Metalloprotease</keyword>
<evidence type="ECO:0000256" key="7">
    <source>
        <dbReference type="ARBA" id="ARBA00022801"/>
    </source>
</evidence>
<evidence type="ECO:0000256" key="6">
    <source>
        <dbReference type="ARBA" id="ARBA00022723"/>
    </source>
</evidence>